<protein>
    <submittedName>
        <fullName evidence="2">Uncharacterized protein</fullName>
    </submittedName>
</protein>
<keyword evidence="1" id="KW-0472">Membrane</keyword>
<sequence>MNYNIFNDWYKTFSCLGTIRKINIFVSQNKEKANVEELKIINENNYVSHSIAILTALGILTTFRELRRMKFFKFRPLLPNVIGLTTSCSFLYLHAMYLSRSTISKLIQLNLEEKSNEGIGNYVAEMYKKDEPEDFVNLVRKPL</sequence>
<dbReference type="AlphaFoldDB" id="A0A0D9QL52"/>
<dbReference type="RefSeq" id="XP_012336961.1">
    <property type="nucleotide sequence ID" value="XM_012481538.1"/>
</dbReference>
<dbReference type="OrthoDB" id="373683at2759"/>
<proteinExistence type="predicted"/>
<accession>A0A0D9QL52</accession>
<name>A0A0D9QL52_PLAFR</name>
<evidence type="ECO:0000256" key="1">
    <source>
        <dbReference type="SAM" id="Phobius"/>
    </source>
</evidence>
<reference evidence="2 3" key="1">
    <citation type="submission" date="2014-03" db="EMBL/GenBank/DDBJ databases">
        <title>The Genome Sequence of Plasmodium fragile nilgiri.</title>
        <authorList>
            <consortium name="The Broad Institute Genomics Platform"/>
            <consortium name="The Broad Institute Genome Sequencing Center for Infectious Disease"/>
            <person name="Neafsey D."/>
            <person name="Duraisingh M."/>
            <person name="Young S.K."/>
            <person name="Zeng Q."/>
            <person name="Gargeya S."/>
            <person name="Abouelleil A."/>
            <person name="Alvarado L."/>
            <person name="Chapman S.B."/>
            <person name="Gainer-Dewar J."/>
            <person name="Goldberg J."/>
            <person name="Griggs A."/>
            <person name="Gujja S."/>
            <person name="Hansen M."/>
            <person name="Howarth C."/>
            <person name="Imamovic A."/>
            <person name="Larimer J."/>
            <person name="Pearson M."/>
            <person name="Poon T.W."/>
            <person name="Priest M."/>
            <person name="Roberts A."/>
            <person name="Saif S."/>
            <person name="Shea T."/>
            <person name="Sykes S."/>
            <person name="Wortman J."/>
            <person name="Nusbaum C."/>
            <person name="Birren B."/>
        </authorList>
    </citation>
    <scope>NUCLEOTIDE SEQUENCE [LARGE SCALE GENOMIC DNA]</scope>
    <source>
        <strain evidence="3">nilgiri</strain>
    </source>
</reference>
<keyword evidence="3" id="KW-1185">Reference proteome</keyword>
<dbReference type="Proteomes" id="UP000054561">
    <property type="component" value="Unassembled WGS sequence"/>
</dbReference>
<dbReference type="VEuPathDB" id="PlasmoDB:AK88_03928"/>
<feature type="transmembrane region" description="Helical" evidence="1">
    <location>
        <begin position="78"/>
        <end position="98"/>
    </location>
</feature>
<dbReference type="EMBL" id="KQ001693">
    <property type="protein sequence ID" value="KJP86466.1"/>
    <property type="molecule type" value="Genomic_DNA"/>
</dbReference>
<dbReference type="GeneID" id="24269242"/>
<evidence type="ECO:0000313" key="3">
    <source>
        <dbReference type="Proteomes" id="UP000054561"/>
    </source>
</evidence>
<organism evidence="2 3">
    <name type="scientific">Plasmodium fragile</name>
    <dbReference type="NCBI Taxonomy" id="5857"/>
    <lineage>
        <taxon>Eukaryota</taxon>
        <taxon>Sar</taxon>
        <taxon>Alveolata</taxon>
        <taxon>Apicomplexa</taxon>
        <taxon>Aconoidasida</taxon>
        <taxon>Haemosporida</taxon>
        <taxon>Plasmodiidae</taxon>
        <taxon>Plasmodium</taxon>
        <taxon>Plasmodium (Plasmodium)</taxon>
    </lineage>
</organism>
<feature type="transmembrane region" description="Helical" evidence="1">
    <location>
        <begin position="46"/>
        <end position="66"/>
    </location>
</feature>
<gene>
    <name evidence="2" type="ORF">AK88_03928</name>
</gene>
<evidence type="ECO:0000313" key="2">
    <source>
        <dbReference type="EMBL" id="KJP86466.1"/>
    </source>
</evidence>
<dbReference type="OMA" id="WYKTFSC"/>
<keyword evidence="1" id="KW-0812">Transmembrane</keyword>
<keyword evidence="1" id="KW-1133">Transmembrane helix</keyword>